<evidence type="ECO:0000256" key="8">
    <source>
        <dbReference type="ARBA" id="ARBA00034808"/>
    </source>
</evidence>
<dbReference type="Gene3D" id="1.10.10.160">
    <property type="match status" value="1"/>
</dbReference>
<keyword evidence="2 10" id="KW-0547">Nucleotide-binding</keyword>
<comment type="caution">
    <text evidence="12">The sequence shown here is derived from an EMBL/GenBank/DDBJ whole genome shotgun (WGS) entry which is preliminary data.</text>
</comment>
<accession>A0A2N0YYP5</accession>
<dbReference type="Pfam" id="PF00580">
    <property type="entry name" value="UvrD-helicase"/>
    <property type="match status" value="1"/>
</dbReference>
<keyword evidence="5 10" id="KW-0067">ATP-binding</keyword>
<dbReference type="GO" id="GO:0005829">
    <property type="term" value="C:cytosol"/>
    <property type="evidence" value="ECO:0007669"/>
    <property type="project" value="TreeGrafter"/>
</dbReference>
<dbReference type="AlphaFoldDB" id="A0A2N0YYP5"/>
<dbReference type="RefSeq" id="WP_101178443.1">
    <property type="nucleotide sequence ID" value="NZ_PISE01000043.1"/>
</dbReference>
<keyword evidence="4 10" id="KW-0347">Helicase</keyword>
<comment type="catalytic activity">
    <reaction evidence="9">
        <text>ATP + H2O = ADP + phosphate + H(+)</text>
        <dbReference type="Rhea" id="RHEA:13065"/>
        <dbReference type="ChEBI" id="CHEBI:15377"/>
        <dbReference type="ChEBI" id="CHEBI:15378"/>
        <dbReference type="ChEBI" id="CHEBI:30616"/>
        <dbReference type="ChEBI" id="CHEBI:43474"/>
        <dbReference type="ChEBI" id="CHEBI:456216"/>
        <dbReference type="EC" id="5.6.2.4"/>
    </reaction>
</comment>
<evidence type="ECO:0000256" key="3">
    <source>
        <dbReference type="ARBA" id="ARBA00022801"/>
    </source>
</evidence>
<keyword evidence="6" id="KW-0413">Isomerase</keyword>
<evidence type="ECO:0000256" key="7">
    <source>
        <dbReference type="ARBA" id="ARBA00034617"/>
    </source>
</evidence>
<dbReference type="OrthoDB" id="9787585at2"/>
<name>A0A2N0YYP5_9BACI</name>
<dbReference type="GO" id="GO:0003677">
    <property type="term" value="F:DNA binding"/>
    <property type="evidence" value="ECO:0007669"/>
    <property type="project" value="InterPro"/>
</dbReference>
<dbReference type="InterPro" id="IPR014017">
    <property type="entry name" value="DNA_helicase_UvrD-like_C"/>
</dbReference>
<dbReference type="GO" id="GO:0043138">
    <property type="term" value="F:3'-5' DNA helicase activity"/>
    <property type="evidence" value="ECO:0007669"/>
    <property type="project" value="TreeGrafter"/>
</dbReference>
<dbReference type="NCBIfam" id="NF041464">
    <property type="entry name" value="HelD_BACSU"/>
    <property type="match status" value="1"/>
</dbReference>
<dbReference type="PANTHER" id="PTHR11070">
    <property type="entry name" value="UVRD / RECB / PCRA DNA HELICASE FAMILY MEMBER"/>
    <property type="match status" value="1"/>
</dbReference>
<evidence type="ECO:0000256" key="10">
    <source>
        <dbReference type="PROSITE-ProRule" id="PRU00560"/>
    </source>
</evidence>
<dbReference type="Proteomes" id="UP000233375">
    <property type="component" value="Unassembled WGS sequence"/>
</dbReference>
<dbReference type="Gene3D" id="3.40.50.300">
    <property type="entry name" value="P-loop containing nucleotide triphosphate hydrolases"/>
    <property type="match status" value="3"/>
</dbReference>
<comment type="catalytic activity">
    <reaction evidence="7">
        <text>Couples ATP hydrolysis with the unwinding of duplex DNA by translocating in the 3'-5' direction.</text>
        <dbReference type="EC" id="5.6.2.4"/>
    </reaction>
</comment>
<proteinExistence type="inferred from homology"/>
<evidence type="ECO:0000313" key="12">
    <source>
        <dbReference type="EMBL" id="PKG22386.1"/>
    </source>
</evidence>
<dbReference type="InterPro" id="IPR014016">
    <property type="entry name" value="UvrD-like_ATP-bd"/>
</dbReference>
<evidence type="ECO:0000256" key="1">
    <source>
        <dbReference type="ARBA" id="ARBA00009922"/>
    </source>
</evidence>
<dbReference type="InterPro" id="IPR027417">
    <property type="entry name" value="P-loop_NTPase"/>
</dbReference>
<protein>
    <recommendedName>
        <fullName evidence="8">DNA 3'-5' helicase</fullName>
        <ecNumber evidence="8">5.6.2.4</ecNumber>
    </recommendedName>
</protein>
<dbReference type="EMBL" id="PISE01000043">
    <property type="protein sequence ID" value="PKG22386.1"/>
    <property type="molecule type" value="Genomic_DNA"/>
</dbReference>
<dbReference type="GO" id="GO:0000725">
    <property type="term" value="P:recombinational repair"/>
    <property type="evidence" value="ECO:0007669"/>
    <property type="project" value="TreeGrafter"/>
</dbReference>
<dbReference type="PROSITE" id="PS51198">
    <property type="entry name" value="UVRD_HELICASE_ATP_BIND"/>
    <property type="match status" value="1"/>
</dbReference>
<evidence type="ECO:0000256" key="5">
    <source>
        <dbReference type="ARBA" id="ARBA00022840"/>
    </source>
</evidence>
<dbReference type="SUPFAM" id="SSF52540">
    <property type="entry name" value="P-loop containing nucleoside triphosphate hydrolases"/>
    <property type="match status" value="1"/>
</dbReference>
<evidence type="ECO:0000256" key="6">
    <source>
        <dbReference type="ARBA" id="ARBA00023235"/>
    </source>
</evidence>
<keyword evidence="3 10" id="KW-0378">Hydrolase</keyword>
<keyword evidence="13" id="KW-1185">Reference proteome</keyword>
<comment type="similarity">
    <text evidence="1">Belongs to the helicase family. UvrD subfamily.</text>
</comment>
<reference evidence="12 13" key="1">
    <citation type="journal article" date="2003" name="Int. J. Syst. Evol. Microbiol.">
        <title>Bacillus nealsonii sp. nov., isolated from a spacecraft-assembly facility, whose spores are gamma-radiation resistant.</title>
        <authorList>
            <person name="Venkateswaran K."/>
            <person name="Kempf M."/>
            <person name="Chen F."/>
            <person name="Satomi M."/>
            <person name="Nicholson W."/>
            <person name="Kern R."/>
        </authorList>
    </citation>
    <scope>NUCLEOTIDE SEQUENCE [LARGE SCALE GENOMIC DNA]</scope>
    <source>
        <strain evidence="12 13">FO-92</strain>
    </source>
</reference>
<evidence type="ECO:0000313" key="13">
    <source>
        <dbReference type="Proteomes" id="UP000233375"/>
    </source>
</evidence>
<gene>
    <name evidence="12" type="ORF">CWS01_17380</name>
</gene>
<dbReference type="InterPro" id="IPR013986">
    <property type="entry name" value="DExx_box_DNA_helicase_dom_sf"/>
</dbReference>
<evidence type="ECO:0000256" key="9">
    <source>
        <dbReference type="ARBA" id="ARBA00048988"/>
    </source>
</evidence>
<dbReference type="GO" id="GO:0005524">
    <property type="term" value="F:ATP binding"/>
    <property type="evidence" value="ECO:0007669"/>
    <property type="project" value="UniProtKB-UniRule"/>
</dbReference>
<dbReference type="InterPro" id="IPR027785">
    <property type="entry name" value="UvrD-like_helicase_C"/>
</dbReference>
<evidence type="ECO:0000256" key="4">
    <source>
        <dbReference type="ARBA" id="ARBA00022806"/>
    </source>
</evidence>
<sequence>MTENKSDEVLQEQKRINHVISEIGEKINKIKKNSQLISGDVGQLRKTFWEDVTVNFDEADDVLETFTSIKQQAELLGERERSYGQIHKQLNTLNKLKYSPYFGRIDFKENGEETEAIYIGIASFMDKEEQNFYIYDWRAPISSIYYDYSKGPAKYEIPEGAVEGELVLKRQFIIRNGKVISLFDTGVTIGDELLLEVLGNQASTMMKSIVATIQKEQNKIIRNDSKKILVVQGVAGSGKTSAALQRVAYLLYRHRKTLTADNIMLFSPNPLFNSYVSTVLPELGEENMQQSTFLEYLVNRVGKGLEVEDPFSQLEILLDAEQQEKASFRLKSIEYKSSLAFKEKIEEEIHRFSTNGIIFKTIAFGGKVFFSKEELARKFYEFDATSSIPNRMELLKEWIQKEMKKHAKQERKQVWVDEEMDLLDKEDYLKAYKLTQKKSNKKIGEFAQYEEEEKILRRFIVNRRFKGIYKFIKNLEFINYIAMYKGIFMEERPKELPIDAWETICVKTMEHLKHKKIWNEDATPFAYFKDRLEGKKSNTGIKQVFIDEAQDYSPFQMAYIKELYPYSRMTLLGDVNQAIYAHANNELKEEDHKEIERIVLTKSYRSTQEIVEFTKEIAANGDIIEPFNRHGEKPVIVEVEDLNLLPGVALNRICTLKKKKYQTIALICKTKKESEQVYQYLKKHIEVRLIEKGTISYEKGISVIPAYLAKGIEFDAVILYNSSIYNTELERELFYTACTRAMHELILLTKKNQLNMFIKGINPQTYMLQIEEVKIEK</sequence>
<evidence type="ECO:0000256" key="2">
    <source>
        <dbReference type="ARBA" id="ARBA00022741"/>
    </source>
</evidence>
<dbReference type="Pfam" id="PF13361">
    <property type="entry name" value="UvrD_C"/>
    <property type="match status" value="1"/>
</dbReference>
<dbReference type="InterPro" id="IPR048228">
    <property type="entry name" value="HelD_bacillota"/>
</dbReference>
<dbReference type="PANTHER" id="PTHR11070:SF17">
    <property type="entry name" value="DNA HELICASE IV"/>
    <property type="match status" value="1"/>
</dbReference>
<dbReference type="GO" id="GO:0016787">
    <property type="term" value="F:hydrolase activity"/>
    <property type="evidence" value="ECO:0007669"/>
    <property type="project" value="UniProtKB-UniRule"/>
</dbReference>
<dbReference type="Pfam" id="PF13538">
    <property type="entry name" value="UvrD_C_2"/>
    <property type="match status" value="1"/>
</dbReference>
<feature type="domain" description="UvrD-like helicase ATP-binding" evidence="11">
    <location>
        <begin position="212"/>
        <end position="607"/>
    </location>
</feature>
<evidence type="ECO:0000259" key="11">
    <source>
        <dbReference type="PROSITE" id="PS51198"/>
    </source>
</evidence>
<feature type="binding site" evidence="10">
    <location>
        <begin position="233"/>
        <end position="240"/>
    </location>
    <ligand>
        <name>ATP</name>
        <dbReference type="ChEBI" id="CHEBI:30616"/>
    </ligand>
</feature>
<dbReference type="InterPro" id="IPR000212">
    <property type="entry name" value="DNA_helicase_UvrD/REP"/>
</dbReference>
<dbReference type="EC" id="5.6.2.4" evidence="8"/>
<organism evidence="12 13">
    <name type="scientific">Niallia nealsonii</name>
    <dbReference type="NCBI Taxonomy" id="115979"/>
    <lineage>
        <taxon>Bacteria</taxon>
        <taxon>Bacillati</taxon>
        <taxon>Bacillota</taxon>
        <taxon>Bacilli</taxon>
        <taxon>Bacillales</taxon>
        <taxon>Bacillaceae</taxon>
        <taxon>Niallia</taxon>
    </lineage>
</organism>